<evidence type="ECO:0000256" key="2">
    <source>
        <dbReference type="SAM" id="Phobius"/>
    </source>
</evidence>
<feature type="compositionally biased region" description="Polar residues" evidence="1">
    <location>
        <begin position="48"/>
        <end position="62"/>
    </location>
</feature>
<reference evidence="3" key="1">
    <citation type="submission" date="2013-07" db="EMBL/GenBank/DDBJ databases">
        <title>The genome of an arbuscular mycorrhizal fungus provides insights into the evolution of the oldest plant symbiosis.</title>
        <authorList>
            <consortium name="DOE Joint Genome Institute"/>
            <person name="Tisserant E."/>
            <person name="Malbreil M."/>
            <person name="Kuo A."/>
            <person name="Kohler A."/>
            <person name="Symeonidi A."/>
            <person name="Balestrini R."/>
            <person name="Charron P."/>
            <person name="Duensing N."/>
            <person name="Frei-dit-Frey N."/>
            <person name="Gianinazzi-Pearson V."/>
            <person name="Gilbert B."/>
            <person name="Handa Y."/>
            <person name="Hijri M."/>
            <person name="Kaul R."/>
            <person name="Kawaguchi M."/>
            <person name="Krajinski F."/>
            <person name="Lammers P."/>
            <person name="Lapierre D."/>
            <person name="Masclaux F.G."/>
            <person name="Murat C."/>
            <person name="Morin E."/>
            <person name="Ndikumana S."/>
            <person name="Pagni M."/>
            <person name="Petitpierre D."/>
            <person name="Requena N."/>
            <person name="Rosikiewicz P."/>
            <person name="Riley R."/>
            <person name="Saito K."/>
            <person name="San Clemente H."/>
            <person name="Shapiro H."/>
            <person name="van Tuinen D."/>
            <person name="Becard G."/>
            <person name="Bonfante P."/>
            <person name="Paszkowski U."/>
            <person name="Shachar-Hill Y."/>
            <person name="Young J.P."/>
            <person name="Sanders I.R."/>
            <person name="Henrissat B."/>
            <person name="Rensing S.A."/>
            <person name="Grigoriev I.V."/>
            <person name="Corradi N."/>
            <person name="Roux C."/>
            <person name="Martin F."/>
        </authorList>
    </citation>
    <scope>NUCLEOTIDE SEQUENCE</scope>
    <source>
        <strain evidence="3">DAOM 197198</strain>
    </source>
</reference>
<dbReference type="EMBL" id="KI288791">
    <property type="protein sequence ID" value="ESA08813.1"/>
    <property type="molecule type" value="Genomic_DNA"/>
</dbReference>
<name>U9TR74_RHIID</name>
<dbReference type="AlphaFoldDB" id="U9TR74"/>
<keyword evidence="2" id="KW-1133">Transmembrane helix</keyword>
<organism evidence="3">
    <name type="scientific">Rhizophagus irregularis (strain DAOM 181602 / DAOM 197198 / MUCL 43194)</name>
    <name type="common">Arbuscular mycorrhizal fungus</name>
    <name type="synonym">Glomus intraradices</name>
    <dbReference type="NCBI Taxonomy" id="747089"/>
    <lineage>
        <taxon>Eukaryota</taxon>
        <taxon>Fungi</taxon>
        <taxon>Fungi incertae sedis</taxon>
        <taxon>Mucoromycota</taxon>
        <taxon>Glomeromycotina</taxon>
        <taxon>Glomeromycetes</taxon>
        <taxon>Glomerales</taxon>
        <taxon>Glomeraceae</taxon>
        <taxon>Rhizophagus</taxon>
    </lineage>
</organism>
<dbReference type="HOGENOM" id="CLU_809290_0_0_1"/>
<proteinExistence type="predicted"/>
<feature type="transmembrane region" description="Helical" evidence="2">
    <location>
        <begin position="319"/>
        <end position="342"/>
    </location>
</feature>
<evidence type="ECO:0000256" key="1">
    <source>
        <dbReference type="SAM" id="MobiDB-lite"/>
    </source>
</evidence>
<sequence length="343" mass="41146">MNSFVAIRKNKRSSFRNNLTFLSPRDDQTNLRIRVLDNTDHRQFGLSKKTTTSEHNTNNQNDQGEEEITKTIAYFKINENLDIAKFYDQYDTLCTNRETGIDKNTIKKRYERINEDFRLDLSGTSYYIYDLADMSLKTTPKRVEKDKHGETPDGKADEKHTIHYDKGFEPIVIDKEPWVMDEYERNSYCLYQKKENTRIQTLQLIVGRSTVQIWHQVRDDNFDNYLEKSPLALRVVPLPEFTMNRIPQKNIEHNYRLKIVLNIFLFLFIPRWYQISRDKKKLLSPFSRVVRYENDDDMYDNPATEAVLYLRLISKIAKYIYYVIYIIKNIFPFILFMFIVYFT</sequence>
<gene>
    <name evidence="3" type="ORF">GLOINDRAFT_324992</name>
</gene>
<accession>U9TR74</accession>
<protein>
    <submittedName>
        <fullName evidence="3">Uncharacterized protein</fullName>
    </submittedName>
</protein>
<evidence type="ECO:0000313" key="3">
    <source>
        <dbReference type="EMBL" id="ESA08813.1"/>
    </source>
</evidence>
<keyword evidence="2" id="KW-0472">Membrane</keyword>
<keyword evidence="2" id="KW-0812">Transmembrane</keyword>
<feature type="region of interest" description="Disordered" evidence="1">
    <location>
        <begin position="44"/>
        <end position="65"/>
    </location>
</feature>